<accession>X1RY54</accession>
<reference evidence="1" key="1">
    <citation type="journal article" date="2014" name="Front. Microbiol.">
        <title>High frequency of phylogenetically diverse reductive dehalogenase-homologous genes in deep subseafloor sedimentary metagenomes.</title>
        <authorList>
            <person name="Kawai M."/>
            <person name="Futagami T."/>
            <person name="Toyoda A."/>
            <person name="Takaki Y."/>
            <person name="Nishi S."/>
            <person name="Hori S."/>
            <person name="Arai W."/>
            <person name="Tsubouchi T."/>
            <person name="Morono Y."/>
            <person name="Uchiyama I."/>
            <person name="Ito T."/>
            <person name="Fujiyama A."/>
            <person name="Inagaki F."/>
            <person name="Takami H."/>
        </authorList>
    </citation>
    <scope>NUCLEOTIDE SEQUENCE</scope>
    <source>
        <strain evidence="1">Expedition CK06-06</strain>
    </source>
</reference>
<dbReference type="EMBL" id="BARW01001044">
    <property type="protein sequence ID" value="GAI71846.1"/>
    <property type="molecule type" value="Genomic_DNA"/>
</dbReference>
<gene>
    <name evidence="1" type="ORF">S12H4_03630</name>
</gene>
<protein>
    <submittedName>
        <fullName evidence="1">Uncharacterized protein</fullName>
    </submittedName>
</protein>
<organism evidence="1">
    <name type="scientific">marine sediment metagenome</name>
    <dbReference type="NCBI Taxonomy" id="412755"/>
    <lineage>
        <taxon>unclassified sequences</taxon>
        <taxon>metagenomes</taxon>
        <taxon>ecological metagenomes</taxon>
    </lineage>
</organism>
<dbReference type="AlphaFoldDB" id="X1RY54"/>
<proteinExistence type="predicted"/>
<evidence type="ECO:0000313" key="1">
    <source>
        <dbReference type="EMBL" id="GAI71846.1"/>
    </source>
</evidence>
<comment type="caution">
    <text evidence="1">The sequence shown here is derived from an EMBL/GenBank/DDBJ whole genome shotgun (WGS) entry which is preliminary data.</text>
</comment>
<sequence length="181" mass="21033">MDNTYRQQLQSTLTLLHQEARYAYWKNRTHCASHFQPNAYCHDCQHFLFCKTMLDIDTALATLRRWGKWDEEPKWQLDESAKKLATLVALEQGKCPVCGKPIKWDRGVAPFAQVSAEGGVEITTGYYVLPPIRPPPMAPLRPTNLTELPDGDYRKHPNHIRREIDRHRELVSRREDCDFAS</sequence>
<name>X1RY54_9ZZZZ</name>